<keyword evidence="8 9" id="KW-0472">Membrane</keyword>
<dbReference type="GO" id="GO:0016491">
    <property type="term" value="F:oxidoreductase activity"/>
    <property type="evidence" value="ECO:0007669"/>
    <property type="project" value="UniProtKB-KW"/>
</dbReference>
<comment type="caution">
    <text evidence="12">The sequence shown here is derived from an EMBL/GenBank/DDBJ whole genome shotgun (WGS) entry which is preliminary data.</text>
</comment>
<dbReference type="InterPro" id="IPR013121">
    <property type="entry name" value="Fe_red_NAD-bd_6"/>
</dbReference>
<dbReference type="GO" id="GO:0005886">
    <property type="term" value="C:plasma membrane"/>
    <property type="evidence" value="ECO:0007669"/>
    <property type="project" value="TreeGrafter"/>
</dbReference>
<dbReference type="STRING" id="1202772.A0A1V9ZFQ8"/>
<dbReference type="InterPro" id="IPR013112">
    <property type="entry name" value="FAD-bd_8"/>
</dbReference>
<keyword evidence="6 9" id="KW-1133">Transmembrane helix</keyword>
<dbReference type="Pfam" id="PF08022">
    <property type="entry name" value="FAD_binding_8"/>
    <property type="match status" value="1"/>
</dbReference>
<evidence type="ECO:0000256" key="1">
    <source>
        <dbReference type="ARBA" id="ARBA00004141"/>
    </source>
</evidence>
<organism evidence="12 13">
    <name type="scientific">Achlya hypogyna</name>
    <name type="common">Oomycete</name>
    <name type="synonym">Protoachlya hypogyna</name>
    <dbReference type="NCBI Taxonomy" id="1202772"/>
    <lineage>
        <taxon>Eukaryota</taxon>
        <taxon>Sar</taxon>
        <taxon>Stramenopiles</taxon>
        <taxon>Oomycota</taxon>
        <taxon>Saprolegniomycetes</taxon>
        <taxon>Saprolegniales</taxon>
        <taxon>Achlyaceae</taxon>
        <taxon>Achlya</taxon>
    </lineage>
</organism>
<feature type="transmembrane region" description="Helical" evidence="9">
    <location>
        <begin position="354"/>
        <end position="376"/>
    </location>
</feature>
<dbReference type="Gene3D" id="3.40.50.80">
    <property type="entry name" value="Nucleotide-binding domain of ferredoxin-NADP reductase (FNR) module"/>
    <property type="match status" value="1"/>
</dbReference>
<dbReference type="InterPro" id="IPR013130">
    <property type="entry name" value="Fe3_Rdtase_TM_dom"/>
</dbReference>
<keyword evidence="7" id="KW-0560">Oxidoreductase</keyword>
<evidence type="ECO:0000256" key="6">
    <source>
        <dbReference type="ARBA" id="ARBA00022989"/>
    </source>
</evidence>
<dbReference type="SUPFAM" id="SSF52343">
    <property type="entry name" value="Ferredoxin reductase-like, C-terminal NADP-linked domain"/>
    <property type="match status" value="1"/>
</dbReference>
<dbReference type="PROSITE" id="PS51384">
    <property type="entry name" value="FAD_FR"/>
    <property type="match status" value="1"/>
</dbReference>
<evidence type="ECO:0000313" key="12">
    <source>
        <dbReference type="EMBL" id="OQR96813.1"/>
    </source>
</evidence>
<keyword evidence="2" id="KW-0285">Flavoprotein</keyword>
<feature type="domain" description="FAD-binding FR-type" evidence="11">
    <location>
        <begin position="422"/>
        <end position="544"/>
    </location>
</feature>
<dbReference type="InterPro" id="IPR011992">
    <property type="entry name" value="EF-hand-dom_pair"/>
</dbReference>
<evidence type="ECO:0000259" key="10">
    <source>
        <dbReference type="PROSITE" id="PS50222"/>
    </source>
</evidence>
<keyword evidence="13" id="KW-1185">Reference proteome</keyword>
<accession>A0A1V9ZFQ8</accession>
<dbReference type="Pfam" id="PF01794">
    <property type="entry name" value="Ferric_reduct"/>
    <property type="match status" value="1"/>
</dbReference>
<keyword evidence="4" id="KW-0274">FAD</keyword>
<reference evidence="12 13" key="1">
    <citation type="journal article" date="2014" name="Genome Biol. Evol.">
        <title>The secreted proteins of Achlya hypogyna and Thraustotheca clavata identify the ancestral oomycete secretome and reveal gene acquisitions by horizontal gene transfer.</title>
        <authorList>
            <person name="Misner I."/>
            <person name="Blouin N."/>
            <person name="Leonard G."/>
            <person name="Richards T.A."/>
            <person name="Lane C.E."/>
        </authorList>
    </citation>
    <scope>NUCLEOTIDE SEQUENCE [LARGE SCALE GENOMIC DNA]</scope>
    <source>
        <strain evidence="12 13">ATCC 48635</strain>
    </source>
</reference>
<dbReference type="PANTHER" id="PTHR11972:SF153">
    <property type="entry name" value="SUPEROXIDE-GENERATING NADPH OXIDASE HEAVY CHAIN SUBUNIT A"/>
    <property type="match status" value="1"/>
</dbReference>
<evidence type="ECO:0000259" key="11">
    <source>
        <dbReference type="PROSITE" id="PS51384"/>
    </source>
</evidence>
<dbReference type="InterPro" id="IPR050369">
    <property type="entry name" value="RBOH/FRE"/>
</dbReference>
<evidence type="ECO:0000313" key="13">
    <source>
        <dbReference type="Proteomes" id="UP000243579"/>
    </source>
</evidence>
<dbReference type="Proteomes" id="UP000243579">
    <property type="component" value="Unassembled WGS sequence"/>
</dbReference>
<evidence type="ECO:0000256" key="9">
    <source>
        <dbReference type="SAM" id="Phobius"/>
    </source>
</evidence>
<evidence type="ECO:0000256" key="8">
    <source>
        <dbReference type="ARBA" id="ARBA00023136"/>
    </source>
</evidence>
<dbReference type="SFLD" id="SFLDG01169">
    <property type="entry name" value="NADPH_oxidase_subgroup_(NOX)"/>
    <property type="match status" value="1"/>
</dbReference>
<dbReference type="PROSITE" id="PS50222">
    <property type="entry name" value="EF_HAND_2"/>
    <property type="match status" value="1"/>
</dbReference>
<keyword evidence="3 9" id="KW-0812">Transmembrane</keyword>
<dbReference type="InterPro" id="IPR017938">
    <property type="entry name" value="Riboflavin_synthase-like_b-brl"/>
</dbReference>
<dbReference type="InterPro" id="IPR017927">
    <property type="entry name" value="FAD-bd_FR_type"/>
</dbReference>
<dbReference type="Pfam" id="PF08030">
    <property type="entry name" value="NAD_binding_6"/>
    <property type="match status" value="1"/>
</dbReference>
<feature type="domain" description="EF-hand" evidence="10">
    <location>
        <begin position="113"/>
        <end position="148"/>
    </location>
</feature>
<dbReference type="InterPro" id="IPR002048">
    <property type="entry name" value="EF_hand_dom"/>
</dbReference>
<feature type="transmembrane region" description="Helical" evidence="9">
    <location>
        <begin position="388"/>
        <end position="412"/>
    </location>
</feature>
<dbReference type="CDD" id="cd06186">
    <property type="entry name" value="NOX_Duox_like_FAD_NADP"/>
    <property type="match status" value="1"/>
</dbReference>
<comment type="subcellular location">
    <subcellularLocation>
        <location evidence="1">Membrane</location>
        <topology evidence="1">Multi-pass membrane protein</topology>
    </subcellularLocation>
</comment>
<evidence type="ECO:0000256" key="3">
    <source>
        <dbReference type="ARBA" id="ARBA00022692"/>
    </source>
</evidence>
<feature type="transmembrane region" description="Helical" evidence="9">
    <location>
        <begin position="261"/>
        <end position="281"/>
    </location>
</feature>
<dbReference type="PANTHER" id="PTHR11972">
    <property type="entry name" value="NADPH OXIDASE"/>
    <property type="match status" value="1"/>
</dbReference>
<evidence type="ECO:0000256" key="4">
    <source>
        <dbReference type="ARBA" id="ARBA00022827"/>
    </source>
</evidence>
<dbReference type="GO" id="GO:0005509">
    <property type="term" value="F:calcium ion binding"/>
    <property type="evidence" value="ECO:0007669"/>
    <property type="project" value="InterPro"/>
</dbReference>
<feature type="transmembrane region" description="Helical" evidence="9">
    <location>
        <begin position="302"/>
        <end position="325"/>
    </location>
</feature>
<dbReference type="OrthoDB" id="202327at2759"/>
<dbReference type="EMBL" id="JNBR01000128">
    <property type="protein sequence ID" value="OQR96813.1"/>
    <property type="molecule type" value="Genomic_DNA"/>
</dbReference>
<evidence type="ECO:0000256" key="2">
    <source>
        <dbReference type="ARBA" id="ARBA00022630"/>
    </source>
</evidence>
<evidence type="ECO:0000256" key="7">
    <source>
        <dbReference type="ARBA" id="ARBA00023002"/>
    </source>
</evidence>
<sequence length="686" mass="76213">MERLRAQRLATAGVTYLMRRSEFDAILHSSLMAVLDSPDVATATASGISEADLTTLRSALLPGPASIASNAAEIQAHVARLFPGESLGDLENGDPAAFKTSLLLTACAQSQLSDDAKMRFVFDILDVHRTGFITRDAINEFLTTTMAMHHVKLCGVSVTDVLDRVFAKTDTGVLTFGDFVGIFGELAAPLATEPTPSIVAPLARRFYDAWLDYAVAHHAEVQFLTLYFLLNVIIATIKISTIPWDPIAGQLARLAKAMAQIVLVNAAAVLLPMCRSLVTALRNIRWLWAVVPFDHTIAFHKIAAAALLGASVVHSVAWVFIVVYARSASDLDWQMSILNKDKTRLLRYGTYMDVAATLPVWTGLAMLACAAIAVPCTHHRIRRASFNIFWLSHCLFVPFTIFLLMHGLLAWMAPPQTQFWIGGPVLLYLVERRYRVSAVFGGSTRIIKAHVATDTVAVYMKKPRGFHGFQPGMYLFLKVPVLSRFEWHPFTISSCPEDDYLSVHIRRAGDWTNALHDHLKAVAATGAAYPAIAIDGPVGTPSQDYGNYPAVVLIGAGIGVTPFASILKHLVHVWEEHRCPDCGVVQLPDRIALRKIYFYWITREQENLCWFRETMQQLSTMDTDHRLEIQTYLTPLSRESVVAPLRLIQTFMQVEDGHDVLTGITSKEKNVTHFGRPDWYEEVPFD</sequence>
<proteinExistence type="predicted"/>
<dbReference type="Gene3D" id="1.10.238.10">
    <property type="entry name" value="EF-hand"/>
    <property type="match status" value="1"/>
</dbReference>
<dbReference type="AlphaFoldDB" id="A0A1V9ZFQ8"/>
<name>A0A1V9ZFQ8_ACHHY</name>
<feature type="transmembrane region" description="Helical" evidence="9">
    <location>
        <begin position="223"/>
        <end position="241"/>
    </location>
</feature>
<dbReference type="InterPro" id="IPR039261">
    <property type="entry name" value="FNR_nucleotide-bd"/>
</dbReference>
<gene>
    <name evidence="12" type="ORF">ACHHYP_13320</name>
</gene>
<dbReference type="Gene3D" id="2.40.30.10">
    <property type="entry name" value="Translation factors"/>
    <property type="match status" value="1"/>
</dbReference>
<protein>
    <submittedName>
        <fullName evidence="12">Respiratory burst oxidase</fullName>
    </submittedName>
</protein>
<dbReference type="SUPFAM" id="SSF63380">
    <property type="entry name" value="Riboflavin synthase domain-like"/>
    <property type="match status" value="1"/>
</dbReference>
<dbReference type="SUPFAM" id="SSF47473">
    <property type="entry name" value="EF-hand"/>
    <property type="match status" value="1"/>
</dbReference>
<evidence type="ECO:0000256" key="5">
    <source>
        <dbReference type="ARBA" id="ARBA00022857"/>
    </source>
</evidence>
<keyword evidence="5" id="KW-0521">NADP</keyword>